<protein>
    <submittedName>
        <fullName evidence="1">Unnamed protein product</fullName>
    </submittedName>
</protein>
<keyword evidence="2" id="KW-1185">Reference proteome</keyword>
<dbReference type="AlphaFoldDB" id="A0A9W6XIF3"/>
<reference evidence="1" key="1">
    <citation type="submission" date="2023-04" db="EMBL/GenBank/DDBJ databases">
        <title>Phytophthora fragariaefolia NBRC 109709.</title>
        <authorList>
            <person name="Ichikawa N."/>
            <person name="Sato H."/>
            <person name="Tonouchi N."/>
        </authorList>
    </citation>
    <scope>NUCLEOTIDE SEQUENCE</scope>
    <source>
        <strain evidence="1">NBRC 109709</strain>
    </source>
</reference>
<dbReference type="OrthoDB" id="128115at2759"/>
<evidence type="ECO:0000313" key="2">
    <source>
        <dbReference type="Proteomes" id="UP001165121"/>
    </source>
</evidence>
<dbReference type="Proteomes" id="UP001165121">
    <property type="component" value="Unassembled WGS sequence"/>
</dbReference>
<gene>
    <name evidence="1" type="ORF">Pfra01_001161300</name>
</gene>
<name>A0A9W6XIF3_9STRA</name>
<sequence length="767" mass="86205">MSETVSVILRQAKAKRLMFEGASWASDISNGITTLPKKTTATTQTDSSESAETLIFFLIHENSQINPELSTTGTNTDPLEVNVKPVMVDTGISVKPDTSDATATAKPSMSDAGISVKPTIANVGIDNSVRMKDIETSTNTAIMDREDQVASRNWIKAFVKSNPNWASIGINPVKIDGSDDEKRVIRENGSIRSVKTSRKYQKYDSFDWVATESKIRDIFYNGESNSIDEVGAMRSEDKPLRSDRKRKGEDDIEDLDIPIKDPRLDLKFLDKSTSTKLDDDEAKYKLTWFIIQNKNLLLANKLERQITPVLKNGKEYRGGYLWIDDKFRIDVFGVDSNKHHPAVQKDVDWIATLERFLSITKEKGLNLVSNTGMANEKKVKPYELAENIIDERPGVKAGREEYMDKNLPIPEIEAKTILTEYYQKLAENQVKIAVRLRPIVDQLEKNLSDFNNSNSEADKQAVRASRSAVKATKAAYSIKVRAYKDKLRERDEVDQMGSNDTPLSASVKAKIERANTRANFKHLPQDSGLKRKLKGRGLKGAGVAPLEGVVRRGRTYNLNEIQGLATPSAYTYKQLGSKYIRIPDLDAKTLVIVQSNRRKCGPKCQISDSLQSMIKTLVYKQHIDQASYDKLSIDDKKLFKEILAITHLQYNFHDKLTDPLETLRAEYDKLKGEMELGTDNPSIIKQLKSLTVEIGSYGDNADLNVAELKAIMKNLIIHDRPQKTQAAVWATDLDKSIKKVDASTQTEGGRVWAYQPKKKKSVKTFSL</sequence>
<comment type="caution">
    <text evidence="1">The sequence shown here is derived from an EMBL/GenBank/DDBJ whole genome shotgun (WGS) entry which is preliminary data.</text>
</comment>
<evidence type="ECO:0000313" key="1">
    <source>
        <dbReference type="EMBL" id="GMF39276.1"/>
    </source>
</evidence>
<proteinExistence type="predicted"/>
<accession>A0A9W6XIF3</accession>
<dbReference type="EMBL" id="BSXT01001148">
    <property type="protein sequence ID" value="GMF39276.1"/>
    <property type="molecule type" value="Genomic_DNA"/>
</dbReference>
<organism evidence="1 2">
    <name type="scientific">Phytophthora fragariaefolia</name>
    <dbReference type="NCBI Taxonomy" id="1490495"/>
    <lineage>
        <taxon>Eukaryota</taxon>
        <taxon>Sar</taxon>
        <taxon>Stramenopiles</taxon>
        <taxon>Oomycota</taxon>
        <taxon>Peronosporomycetes</taxon>
        <taxon>Peronosporales</taxon>
        <taxon>Peronosporaceae</taxon>
        <taxon>Phytophthora</taxon>
    </lineage>
</organism>